<feature type="region of interest" description="Disordered" evidence="1">
    <location>
        <begin position="1"/>
        <end position="21"/>
    </location>
</feature>
<protein>
    <submittedName>
        <fullName evidence="2">Uncharacterized protein</fullName>
    </submittedName>
</protein>
<sequence length="63" mass="6767">MTAAGSGSTSSRGWASSAASARITALPNPNELYLRVVEEMYEPRAVEARLGDDPFNPYDEGPH</sequence>
<gene>
    <name evidence="2" type="ORF">Adu01nite_56020</name>
</gene>
<evidence type="ECO:0000313" key="3">
    <source>
        <dbReference type="Proteomes" id="UP000637628"/>
    </source>
</evidence>
<evidence type="ECO:0000313" key="2">
    <source>
        <dbReference type="EMBL" id="GIE04252.1"/>
    </source>
</evidence>
<dbReference type="EMBL" id="BOML01000043">
    <property type="protein sequence ID" value="GIE04252.1"/>
    <property type="molecule type" value="Genomic_DNA"/>
</dbReference>
<comment type="caution">
    <text evidence="2">The sequence shown here is derived from an EMBL/GenBank/DDBJ whole genome shotgun (WGS) entry which is preliminary data.</text>
</comment>
<evidence type="ECO:0000256" key="1">
    <source>
        <dbReference type="SAM" id="MobiDB-lite"/>
    </source>
</evidence>
<proteinExistence type="predicted"/>
<dbReference type="Proteomes" id="UP000637628">
    <property type="component" value="Unassembled WGS sequence"/>
</dbReference>
<organism evidence="2 3">
    <name type="scientific">Paractinoplanes durhamensis</name>
    <dbReference type="NCBI Taxonomy" id="113563"/>
    <lineage>
        <taxon>Bacteria</taxon>
        <taxon>Bacillati</taxon>
        <taxon>Actinomycetota</taxon>
        <taxon>Actinomycetes</taxon>
        <taxon>Micromonosporales</taxon>
        <taxon>Micromonosporaceae</taxon>
        <taxon>Paractinoplanes</taxon>
    </lineage>
</organism>
<name>A0ABQ3Z354_9ACTN</name>
<reference evidence="2 3" key="1">
    <citation type="submission" date="2021-01" db="EMBL/GenBank/DDBJ databases">
        <title>Whole genome shotgun sequence of Actinoplanes durhamensis NBRC 14914.</title>
        <authorList>
            <person name="Komaki H."/>
            <person name="Tamura T."/>
        </authorList>
    </citation>
    <scope>NUCLEOTIDE SEQUENCE [LARGE SCALE GENOMIC DNA]</scope>
    <source>
        <strain evidence="2 3">NBRC 14914</strain>
    </source>
</reference>
<accession>A0ABQ3Z354</accession>
<dbReference type="RefSeq" id="WP_203731087.1">
    <property type="nucleotide sequence ID" value="NZ_BAAATX010000016.1"/>
</dbReference>
<keyword evidence="3" id="KW-1185">Reference proteome</keyword>